<proteinExistence type="predicted"/>
<keyword evidence="3" id="KW-1185">Reference proteome</keyword>
<evidence type="ECO:0000313" key="3">
    <source>
        <dbReference type="Proteomes" id="UP000831113"/>
    </source>
</evidence>
<feature type="region of interest" description="Disordered" evidence="1">
    <location>
        <begin position="1"/>
        <end position="33"/>
    </location>
</feature>
<reference evidence="2 3" key="1">
    <citation type="submission" date="2022-03" db="EMBL/GenBank/DDBJ databases">
        <title>Hymenobactersp. isolated from the air.</title>
        <authorList>
            <person name="Won M."/>
            <person name="Kwon S.-W."/>
        </authorList>
    </citation>
    <scope>NUCLEOTIDE SEQUENCE [LARGE SCALE GENOMIC DNA]</scope>
    <source>
        <strain evidence="2 3">KACC 21982</strain>
    </source>
</reference>
<evidence type="ECO:0000313" key="2">
    <source>
        <dbReference type="EMBL" id="UOG73633.1"/>
    </source>
</evidence>
<feature type="compositionally biased region" description="Low complexity" evidence="1">
    <location>
        <begin position="24"/>
        <end position="33"/>
    </location>
</feature>
<dbReference type="Proteomes" id="UP000831113">
    <property type="component" value="Chromosome"/>
</dbReference>
<feature type="compositionally biased region" description="Gly residues" evidence="1">
    <location>
        <begin position="76"/>
        <end position="87"/>
    </location>
</feature>
<sequence length="133" mass="13574">MPSFSTMHSASDIMTKKKNKTKKTTSTGNNKLAGLTKLKLTKNQTTALVGAGVAAAAAGAYYLTKGKIDWSFLTGKQGGAKSSGGKKGSPTAPNAEAPAPVDVALNQEVADSTMHNPNNEGEFTDDGATGNAD</sequence>
<accession>A0ABY4CTW8</accession>
<feature type="compositionally biased region" description="Polar residues" evidence="1">
    <location>
        <begin position="109"/>
        <end position="121"/>
    </location>
</feature>
<protein>
    <submittedName>
        <fullName evidence="2">Uncharacterized protein</fullName>
    </submittedName>
</protein>
<feature type="region of interest" description="Disordered" evidence="1">
    <location>
        <begin position="74"/>
        <end position="133"/>
    </location>
</feature>
<name>A0ABY4CTW8_9BACT</name>
<dbReference type="EMBL" id="CP094669">
    <property type="protein sequence ID" value="UOG73633.1"/>
    <property type="molecule type" value="Genomic_DNA"/>
</dbReference>
<organism evidence="2 3">
    <name type="scientific">Hymenobacter tibetensis</name>
    <dbReference type="NCBI Taxonomy" id="497967"/>
    <lineage>
        <taxon>Bacteria</taxon>
        <taxon>Pseudomonadati</taxon>
        <taxon>Bacteroidota</taxon>
        <taxon>Cytophagia</taxon>
        <taxon>Cytophagales</taxon>
        <taxon>Hymenobacteraceae</taxon>
        <taxon>Hymenobacter</taxon>
    </lineage>
</organism>
<gene>
    <name evidence="2" type="ORF">MTX78_16050</name>
</gene>
<dbReference type="RefSeq" id="WP_243796306.1">
    <property type="nucleotide sequence ID" value="NZ_CP094669.1"/>
</dbReference>
<evidence type="ECO:0000256" key="1">
    <source>
        <dbReference type="SAM" id="MobiDB-lite"/>
    </source>
</evidence>